<protein>
    <recommendedName>
        <fullName evidence="2">Trichome birefringence-like C-terminal domain-containing protein</fullName>
    </recommendedName>
</protein>
<comment type="similarity">
    <text evidence="1">Belongs to the PC-esterase family. TBL subfamily.</text>
</comment>
<dbReference type="Proteomes" id="UP001454036">
    <property type="component" value="Unassembled WGS sequence"/>
</dbReference>
<dbReference type="AlphaFoldDB" id="A0AAV3QSE2"/>
<dbReference type="GO" id="GO:0016413">
    <property type="term" value="F:O-acetyltransferase activity"/>
    <property type="evidence" value="ECO:0007669"/>
    <property type="project" value="InterPro"/>
</dbReference>
<accession>A0AAV3QSE2</accession>
<dbReference type="Pfam" id="PF13839">
    <property type="entry name" value="PC-Esterase"/>
    <property type="match status" value="1"/>
</dbReference>
<organism evidence="3 4">
    <name type="scientific">Lithospermum erythrorhizon</name>
    <name type="common">Purple gromwell</name>
    <name type="synonym">Lithospermum officinale var. erythrorhizon</name>
    <dbReference type="NCBI Taxonomy" id="34254"/>
    <lineage>
        <taxon>Eukaryota</taxon>
        <taxon>Viridiplantae</taxon>
        <taxon>Streptophyta</taxon>
        <taxon>Embryophyta</taxon>
        <taxon>Tracheophyta</taxon>
        <taxon>Spermatophyta</taxon>
        <taxon>Magnoliopsida</taxon>
        <taxon>eudicotyledons</taxon>
        <taxon>Gunneridae</taxon>
        <taxon>Pentapetalae</taxon>
        <taxon>asterids</taxon>
        <taxon>lamiids</taxon>
        <taxon>Boraginales</taxon>
        <taxon>Boraginaceae</taxon>
        <taxon>Boraginoideae</taxon>
        <taxon>Lithospermeae</taxon>
        <taxon>Lithospermum</taxon>
    </lineage>
</organism>
<evidence type="ECO:0000313" key="4">
    <source>
        <dbReference type="Proteomes" id="UP001454036"/>
    </source>
</evidence>
<proteinExistence type="inferred from homology"/>
<dbReference type="GO" id="GO:0005794">
    <property type="term" value="C:Golgi apparatus"/>
    <property type="evidence" value="ECO:0007669"/>
    <property type="project" value="TreeGrafter"/>
</dbReference>
<name>A0AAV3QSE2_LITER</name>
<dbReference type="PANTHER" id="PTHR32285">
    <property type="entry name" value="PROTEIN TRICHOME BIREFRINGENCE-LIKE 9-RELATED"/>
    <property type="match status" value="1"/>
</dbReference>
<reference evidence="3 4" key="1">
    <citation type="submission" date="2024-01" db="EMBL/GenBank/DDBJ databases">
        <title>The complete chloroplast genome sequence of Lithospermum erythrorhizon: insights into the phylogenetic relationship among Boraginaceae species and the maternal lineages of purple gromwells.</title>
        <authorList>
            <person name="Okada T."/>
            <person name="Watanabe K."/>
        </authorList>
    </citation>
    <scope>NUCLEOTIDE SEQUENCE [LARGE SCALE GENOMIC DNA]</scope>
</reference>
<feature type="domain" description="Trichome birefringence-like C-terminal" evidence="2">
    <location>
        <begin position="4"/>
        <end position="266"/>
    </location>
</feature>
<dbReference type="InterPro" id="IPR026057">
    <property type="entry name" value="TBL_C"/>
</dbReference>
<keyword evidence="4" id="KW-1185">Reference proteome</keyword>
<evidence type="ECO:0000313" key="3">
    <source>
        <dbReference type="EMBL" id="GAA0165785.1"/>
    </source>
</evidence>
<sequence length="279" mass="31917">MRRNFDGLNFLKKLSGRSVMFVGDSISQDHWTSLACILTKQVPQAKYTLTMPTNDIKMLTFTEYGVKIMVNWNQYLVDIVNDKKGRIIKIDSVELNAQLWEDVDILIFNSFHWWSRKSWDYVQVGNQLVQDVDAMTLFEKALDTWALWAEKIDPSRKKIFFQGISPTHYNSSEWNEPKANGCLGQTTPIPGMTYPGGDPFSLTVMKRALRSVLEKKTVTLLDITELSQLRKDGHPSIYGQNGASRSDCLHWCLGGVPDTWNEILYALIFPKSGMDPGYY</sequence>
<dbReference type="PANTHER" id="PTHR32285:SF58">
    <property type="entry name" value="PROTEIN TRICHOME BIREFRINGENCE-LIKE 41"/>
    <property type="match status" value="1"/>
</dbReference>
<dbReference type="EMBL" id="BAABME010005492">
    <property type="protein sequence ID" value="GAA0165785.1"/>
    <property type="molecule type" value="Genomic_DNA"/>
</dbReference>
<dbReference type="InterPro" id="IPR029962">
    <property type="entry name" value="TBL"/>
</dbReference>
<evidence type="ECO:0000259" key="2">
    <source>
        <dbReference type="Pfam" id="PF13839"/>
    </source>
</evidence>
<comment type="caution">
    <text evidence="3">The sequence shown here is derived from an EMBL/GenBank/DDBJ whole genome shotgun (WGS) entry which is preliminary data.</text>
</comment>
<evidence type="ECO:0000256" key="1">
    <source>
        <dbReference type="ARBA" id="ARBA00007727"/>
    </source>
</evidence>
<gene>
    <name evidence="3" type="ORF">LIER_21099</name>
</gene>